<dbReference type="Proteomes" id="UP000004079">
    <property type="component" value="Unassembled WGS sequence"/>
</dbReference>
<protein>
    <submittedName>
        <fullName evidence="1">Uncharacterized protein</fullName>
    </submittedName>
</protein>
<proteinExistence type="predicted"/>
<evidence type="ECO:0000313" key="1">
    <source>
        <dbReference type="EMBL" id="EFB31999.1"/>
    </source>
</evidence>
<accession>D1QRZ2</accession>
<sequence length="41" mass="4502">MKNLFPKLTLAFAFLVSVAQRTATFASLREGANALEAFLSR</sequence>
<comment type="caution">
    <text evidence="1">The sequence shown here is derived from an EMBL/GenBank/DDBJ whole genome shotgun (WGS) entry which is preliminary data.</text>
</comment>
<dbReference type="HOGENOM" id="CLU_3274631_0_0_10"/>
<organism evidence="1 2">
    <name type="scientific">Segatella oris F0302</name>
    <dbReference type="NCBI Taxonomy" id="649760"/>
    <lineage>
        <taxon>Bacteria</taxon>
        <taxon>Pseudomonadati</taxon>
        <taxon>Bacteroidota</taxon>
        <taxon>Bacteroidia</taxon>
        <taxon>Bacteroidales</taxon>
        <taxon>Prevotellaceae</taxon>
        <taxon>Segatella</taxon>
    </lineage>
</organism>
<dbReference type="STRING" id="649760.HMPREF0971_01748"/>
<gene>
    <name evidence="1" type="ORF">HMPREF0971_01748</name>
</gene>
<reference evidence="1 2" key="1">
    <citation type="submission" date="2009-11" db="EMBL/GenBank/DDBJ databases">
        <authorList>
            <person name="Weinstock G."/>
            <person name="Sodergren E."/>
            <person name="Clifton S."/>
            <person name="Fulton L."/>
            <person name="Fulton B."/>
            <person name="Courtney L."/>
            <person name="Fronick C."/>
            <person name="Harrison M."/>
            <person name="Strong C."/>
            <person name="Farmer C."/>
            <person name="Delahaunty K."/>
            <person name="Markovic C."/>
            <person name="Hall O."/>
            <person name="Minx P."/>
            <person name="Tomlinson C."/>
            <person name="Mitreva M."/>
            <person name="Nelson J."/>
            <person name="Hou S."/>
            <person name="Wollam A."/>
            <person name="Pepin K.H."/>
            <person name="Johnson M."/>
            <person name="Bhonagiri V."/>
            <person name="Nash W.E."/>
            <person name="Warren W."/>
            <person name="Chinwalla A."/>
            <person name="Mardis E.R."/>
            <person name="Wilson R.K."/>
        </authorList>
    </citation>
    <scope>NUCLEOTIDE SEQUENCE [LARGE SCALE GENOMIC DNA]</scope>
    <source>
        <strain evidence="1 2">F0302</strain>
    </source>
</reference>
<evidence type="ECO:0000313" key="2">
    <source>
        <dbReference type="Proteomes" id="UP000004079"/>
    </source>
</evidence>
<dbReference type="AlphaFoldDB" id="D1QRZ2"/>
<name>D1QRZ2_9BACT</name>
<dbReference type="EMBL" id="ACUZ02000031">
    <property type="protein sequence ID" value="EFB31999.1"/>
    <property type="molecule type" value="Genomic_DNA"/>
</dbReference>